<dbReference type="FunFam" id="3.40.30.10:FF:000014">
    <property type="entry name" value="Tau class glutathione S-transferase"/>
    <property type="match status" value="1"/>
</dbReference>
<dbReference type="GO" id="GO:0004364">
    <property type="term" value="F:glutathione transferase activity"/>
    <property type="evidence" value="ECO:0007669"/>
    <property type="project" value="UniProtKB-UniRule"/>
</dbReference>
<dbReference type="Gene3D" id="3.40.30.10">
    <property type="entry name" value="Glutaredoxin"/>
    <property type="match status" value="1"/>
</dbReference>
<keyword evidence="7" id="KW-1185">Reference proteome</keyword>
<dbReference type="InterPro" id="IPR045073">
    <property type="entry name" value="Omega/Tau-like"/>
</dbReference>
<keyword evidence="1 3" id="KW-0808">Transferase</keyword>
<evidence type="ECO:0000256" key="1">
    <source>
        <dbReference type="ARBA" id="ARBA00022679"/>
    </source>
</evidence>
<dbReference type="InterPro" id="IPR040079">
    <property type="entry name" value="Glutathione_S-Trfase"/>
</dbReference>
<dbReference type="InterPro" id="IPR045074">
    <property type="entry name" value="GST_C_Tau"/>
</dbReference>
<feature type="domain" description="GST C-terminal" evidence="5">
    <location>
        <begin position="90"/>
        <end position="225"/>
    </location>
</feature>
<evidence type="ECO:0000313" key="7">
    <source>
        <dbReference type="Proteomes" id="UP000596660"/>
    </source>
</evidence>
<keyword evidence="3" id="KW-0963">Cytoplasm</keyword>
<dbReference type="EnsemblPlants" id="AUR62008409-RA">
    <property type="protein sequence ID" value="AUR62008409-RA:cds"/>
    <property type="gene ID" value="AUR62008409"/>
</dbReference>
<dbReference type="Gramene" id="AUR62008409-RA">
    <property type="protein sequence ID" value="AUR62008409-RA:cds"/>
    <property type="gene ID" value="AUR62008409"/>
</dbReference>
<dbReference type="SUPFAM" id="SSF47616">
    <property type="entry name" value="GST C-terminal domain-like"/>
    <property type="match status" value="1"/>
</dbReference>
<evidence type="ECO:0000313" key="6">
    <source>
        <dbReference type="EnsemblPlants" id="AUR62008409-RA:cds"/>
    </source>
</evidence>
<dbReference type="OMA" id="DEKNEYW"/>
<dbReference type="Pfam" id="PF02798">
    <property type="entry name" value="GST_N"/>
    <property type="match status" value="1"/>
</dbReference>
<reference evidence="6" key="1">
    <citation type="journal article" date="2017" name="Nature">
        <title>The genome of Chenopodium quinoa.</title>
        <authorList>
            <person name="Jarvis D.E."/>
            <person name="Ho Y.S."/>
            <person name="Lightfoot D.J."/>
            <person name="Schmoeckel S.M."/>
            <person name="Li B."/>
            <person name="Borm T.J.A."/>
            <person name="Ohyanagi H."/>
            <person name="Mineta K."/>
            <person name="Michell C.T."/>
            <person name="Saber N."/>
            <person name="Kharbatia N.M."/>
            <person name="Rupper R.R."/>
            <person name="Sharp A.R."/>
            <person name="Dally N."/>
            <person name="Boughton B.A."/>
            <person name="Woo Y.H."/>
            <person name="Gao G."/>
            <person name="Schijlen E.G.W.M."/>
            <person name="Guo X."/>
            <person name="Momin A.A."/>
            <person name="Negrao S."/>
            <person name="Al-Babili S."/>
            <person name="Gehring C."/>
            <person name="Roessner U."/>
            <person name="Jung C."/>
            <person name="Murphy K."/>
            <person name="Arold S.T."/>
            <person name="Gojobori T."/>
            <person name="van der Linden C.G."/>
            <person name="van Loo E.N."/>
            <person name="Jellen E.N."/>
            <person name="Maughan P.J."/>
            <person name="Tester M."/>
        </authorList>
    </citation>
    <scope>NUCLEOTIDE SEQUENCE [LARGE SCALE GENOMIC DNA]</scope>
    <source>
        <strain evidence="6">cv. PI 614886</strain>
    </source>
</reference>
<proteinExistence type="inferred from homology"/>
<name>A0A803L970_CHEQI</name>
<dbReference type="PANTHER" id="PTHR11260:SF676">
    <property type="entry name" value="GLUTATHIONE S-TRANSFERASE U8"/>
    <property type="match status" value="1"/>
</dbReference>
<accession>A0A803L970</accession>
<comment type="function">
    <text evidence="3">Is involved in the conjugation of reduced glutathione to a wide number of exogenous and endogenous hydrophobic electrophiles.</text>
</comment>
<dbReference type="PROSITE" id="PS50404">
    <property type="entry name" value="GST_NTER"/>
    <property type="match status" value="1"/>
</dbReference>
<dbReference type="InterPro" id="IPR004045">
    <property type="entry name" value="Glutathione_S-Trfase_N"/>
</dbReference>
<dbReference type="CDD" id="cd03058">
    <property type="entry name" value="GST_N_Tau"/>
    <property type="match status" value="1"/>
</dbReference>
<evidence type="ECO:0000259" key="5">
    <source>
        <dbReference type="PROSITE" id="PS50405"/>
    </source>
</evidence>
<reference evidence="6" key="2">
    <citation type="submission" date="2021-03" db="UniProtKB">
        <authorList>
            <consortium name="EnsemblPlants"/>
        </authorList>
    </citation>
    <scope>IDENTIFICATION</scope>
</reference>
<comment type="catalytic activity">
    <reaction evidence="2 3">
        <text>RX + glutathione = an S-substituted glutathione + a halide anion + H(+)</text>
        <dbReference type="Rhea" id="RHEA:16437"/>
        <dbReference type="ChEBI" id="CHEBI:15378"/>
        <dbReference type="ChEBI" id="CHEBI:16042"/>
        <dbReference type="ChEBI" id="CHEBI:17792"/>
        <dbReference type="ChEBI" id="CHEBI:57925"/>
        <dbReference type="ChEBI" id="CHEBI:90779"/>
        <dbReference type="EC" id="2.5.1.18"/>
    </reaction>
</comment>
<evidence type="ECO:0000256" key="2">
    <source>
        <dbReference type="ARBA" id="ARBA00047960"/>
    </source>
</evidence>
<dbReference type="GeneID" id="110700590"/>
<dbReference type="PROSITE" id="PS50405">
    <property type="entry name" value="GST_CTER"/>
    <property type="match status" value="1"/>
</dbReference>
<dbReference type="SFLD" id="SFLDG01152">
    <property type="entry name" value="Main.3:_Omega-_and_Tau-like"/>
    <property type="match status" value="1"/>
</dbReference>
<dbReference type="GO" id="GO:0005829">
    <property type="term" value="C:cytosol"/>
    <property type="evidence" value="ECO:0007669"/>
    <property type="project" value="UniProtKB-SubCell"/>
</dbReference>
<dbReference type="EC" id="2.5.1.18" evidence="3"/>
<feature type="domain" description="GST N-terminal" evidence="4">
    <location>
        <begin position="5"/>
        <end position="84"/>
    </location>
</feature>
<dbReference type="InterPro" id="IPR010987">
    <property type="entry name" value="Glutathione-S-Trfase_C-like"/>
</dbReference>
<dbReference type="RefSeq" id="XP_021733839.1">
    <property type="nucleotide sequence ID" value="XM_021878147.1"/>
</dbReference>
<comment type="subcellular location">
    <subcellularLocation>
        <location evidence="3">Cytoplasm</location>
        <location evidence="3">Cytosol</location>
    </subcellularLocation>
</comment>
<sequence length="225" mass="26142">MEEESSVKLHGMWASPYVLRAKLALNIKGIDFEYIEEDLANKSELVLQHNPVHKKVPILVHNGLPVVESTIILEYIDETWPDPPHLLPKDPYLRAKHRFWAAYLQQVMDILSKPVITRSKPTEDEKNEYWKKMDMAEEFIKADLFPNGCPSFQDAKPGYLDIVLYSFLGTFDVVEEFYGFKHLTAERYPFLASWTKALSEVPQVKDATPSRVKLIEILHEHYQVK</sequence>
<dbReference type="AlphaFoldDB" id="A0A803L970"/>
<dbReference type="SFLD" id="SFLDG00358">
    <property type="entry name" value="Main_(cytGST)"/>
    <property type="match status" value="1"/>
</dbReference>
<dbReference type="InterPro" id="IPR036282">
    <property type="entry name" value="Glutathione-S-Trfase_C_sf"/>
</dbReference>
<protein>
    <recommendedName>
        <fullName evidence="3">Glutathione S-transferase</fullName>
        <ecNumber evidence="3">2.5.1.18</ecNumber>
    </recommendedName>
</protein>
<evidence type="ECO:0000259" key="4">
    <source>
        <dbReference type="PROSITE" id="PS50404"/>
    </source>
</evidence>
<gene>
    <name evidence="6" type="primary">LOC110700590</name>
</gene>
<dbReference type="InterPro" id="IPR036249">
    <property type="entry name" value="Thioredoxin-like_sf"/>
</dbReference>
<comment type="similarity">
    <text evidence="3">Belongs to the GST superfamily.</text>
</comment>
<dbReference type="KEGG" id="cqi:110700590"/>
<dbReference type="SUPFAM" id="SSF52833">
    <property type="entry name" value="Thioredoxin-like"/>
    <property type="match status" value="1"/>
</dbReference>
<dbReference type="SFLD" id="SFLDS00019">
    <property type="entry name" value="Glutathione_Transferase_(cytos"/>
    <property type="match status" value="1"/>
</dbReference>
<organism evidence="6 7">
    <name type="scientific">Chenopodium quinoa</name>
    <name type="common">Quinoa</name>
    <dbReference type="NCBI Taxonomy" id="63459"/>
    <lineage>
        <taxon>Eukaryota</taxon>
        <taxon>Viridiplantae</taxon>
        <taxon>Streptophyta</taxon>
        <taxon>Embryophyta</taxon>
        <taxon>Tracheophyta</taxon>
        <taxon>Spermatophyta</taxon>
        <taxon>Magnoliopsida</taxon>
        <taxon>eudicotyledons</taxon>
        <taxon>Gunneridae</taxon>
        <taxon>Pentapetalae</taxon>
        <taxon>Caryophyllales</taxon>
        <taxon>Chenopodiaceae</taxon>
        <taxon>Chenopodioideae</taxon>
        <taxon>Atripliceae</taxon>
        <taxon>Chenopodium</taxon>
    </lineage>
</organism>
<dbReference type="Gene3D" id="1.20.1050.10">
    <property type="match status" value="1"/>
</dbReference>
<dbReference type="CDD" id="cd03185">
    <property type="entry name" value="GST_C_Tau"/>
    <property type="match status" value="1"/>
</dbReference>
<dbReference type="GO" id="GO:0006749">
    <property type="term" value="P:glutathione metabolic process"/>
    <property type="evidence" value="ECO:0007669"/>
    <property type="project" value="InterPro"/>
</dbReference>
<dbReference type="OrthoDB" id="4951845at2759"/>
<dbReference type="Proteomes" id="UP000596660">
    <property type="component" value="Unplaced"/>
</dbReference>
<evidence type="ECO:0000256" key="3">
    <source>
        <dbReference type="RuleBase" id="RU369102"/>
    </source>
</evidence>
<dbReference type="PANTHER" id="PTHR11260">
    <property type="entry name" value="GLUTATHIONE S-TRANSFERASE, GST, SUPERFAMILY, GST DOMAIN CONTAINING"/>
    <property type="match status" value="1"/>
</dbReference>